<sequence length="372" mass="41474">MDVIIIGGGLAGLVSGLELARAGHSVTIVERKTYPFHKVCGEYISNEVRPYLEWLGVDLRALGATHIKQFQFTSPSGRSLETALDLGGFGLSRYTLDQALYEMAQSAGVQFLLGKQVETVRFASDGFTLELNDGQVLTSRLVLGAFGKRSKIDKQLQRSFMQKPSPYLGVKYHIRTNARLDTIALHNFPDGYCGLSSIEDGKFCLCYLTTRDNLRPFGTIPAMEQAVLFQNPHLKRIFERSEFLYEKPEVINEFSFAPKRAVEQHILMAGDSAGLITPLCGNGMALAIHGGKLVSALSSQYLRGNIPRTELEHRYQTEWSARFARRLWVGRTVQRLFGDKWLSEAAVTIFGAFNPLLRGVIRQTHGKVLAVE</sequence>
<accession>A0ABW3Q255</accession>
<dbReference type="PANTHER" id="PTHR42685">
    <property type="entry name" value="GERANYLGERANYL DIPHOSPHATE REDUCTASE"/>
    <property type="match status" value="1"/>
</dbReference>
<dbReference type="InterPro" id="IPR036188">
    <property type="entry name" value="FAD/NAD-bd_sf"/>
</dbReference>
<protein>
    <submittedName>
        <fullName evidence="2">NAD(P)/FAD-dependent oxidoreductase</fullName>
        <ecNumber evidence="2">1.-.-.-</ecNumber>
    </submittedName>
</protein>
<evidence type="ECO:0000313" key="3">
    <source>
        <dbReference type="Proteomes" id="UP001597116"/>
    </source>
</evidence>
<organism evidence="2 3">
    <name type="scientific">Larkinella insperata</name>
    <dbReference type="NCBI Taxonomy" id="332158"/>
    <lineage>
        <taxon>Bacteria</taxon>
        <taxon>Pseudomonadati</taxon>
        <taxon>Bacteroidota</taxon>
        <taxon>Cytophagia</taxon>
        <taxon>Cytophagales</taxon>
        <taxon>Spirosomataceae</taxon>
        <taxon>Larkinella</taxon>
    </lineage>
</organism>
<feature type="domain" description="FAD-binding" evidence="1">
    <location>
        <begin position="2"/>
        <end position="309"/>
    </location>
</feature>
<comment type="caution">
    <text evidence="2">The sequence shown here is derived from an EMBL/GenBank/DDBJ whole genome shotgun (WGS) entry which is preliminary data.</text>
</comment>
<proteinExistence type="predicted"/>
<evidence type="ECO:0000313" key="2">
    <source>
        <dbReference type="EMBL" id="MFD1140031.1"/>
    </source>
</evidence>
<dbReference type="Pfam" id="PF01494">
    <property type="entry name" value="FAD_binding_3"/>
    <property type="match status" value="1"/>
</dbReference>
<gene>
    <name evidence="2" type="ORF">ACFQ4C_02890</name>
</gene>
<dbReference type="PANTHER" id="PTHR42685:SF22">
    <property type="entry name" value="CONDITIONED MEDIUM FACTOR RECEPTOR 1"/>
    <property type="match status" value="1"/>
</dbReference>
<dbReference type="Proteomes" id="UP001597116">
    <property type="component" value="Unassembled WGS sequence"/>
</dbReference>
<dbReference type="EC" id="1.-.-.-" evidence="2"/>
<keyword evidence="2" id="KW-0560">Oxidoreductase</keyword>
<dbReference type="GO" id="GO:0016491">
    <property type="term" value="F:oxidoreductase activity"/>
    <property type="evidence" value="ECO:0007669"/>
    <property type="project" value="UniProtKB-KW"/>
</dbReference>
<dbReference type="InterPro" id="IPR050407">
    <property type="entry name" value="Geranylgeranyl_reductase"/>
</dbReference>
<dbReference type="RefSeq" id="WP_265990006.1">
    <property type="nucleotide sequence ID" value="NZ_CP110973.1"/>
</dbReference>
<dbReference type="Gene3D" id="3.50.50.60">
    <property type="entry name" value="FAD/NAD(P)-binding domain"/>
    <property type="match status" value="1"/>
</dbReference>
<dbReference type="InterPro" id="IPR002938">
    <property type="entry name" value="FAD-bd"/>
</dbReference>
<evidence type="ECO:0000259" key="1">
    <source>
        <dbReference type="Pfam" id="PF01494"/>
    </source>
</evidence>
<name>A0ABW3Q255_9BACT</name>
<dbReference type="SUPFAM" id="SSF51905">
    <property type="entry name" value="FAD/NAD(P)-binding domain"/>
    <property type="match status" value="1"/>
</dbReference>
<reference evidence="3" key="1">
    <citation type="journal article" date="2019" name="Int. J. Syst. Evol. Microbiol.">
        <title>The Global Catalogue of Microorganisms (GCM) 10K type strain sequencing project: providing services to taxonomists for standard genome sequencing and annotation.</title>
        <authorList>
            <consortium name="The Broad Institute Genomics Platform"/>
            <consortium name="The Broad Institute Genome Sequencing Center for Infectious Disease"/>
            <person name="Wu L."/>
            <person name="Ma J."/>
        </authorList>
    </citation>
    <scope>NUCLEOTIDE SEQUENCE [LARGE SCALE GENOMIC DNA]</scope>
    <source>
        <strain evidence="3">CCUG 55608</strain>
    </source>
</reference>
<dbReference type="EMBL" id="JBHTLP010000002">
    <property type="protein sequence ID" value="MFD1140031.1"/>
    <property type="molecule type" value="Genomic_DNA"/>
</dbReference>
<keyword evidence="3" id="KW-1185">Reference proteome</keyword>
<dbReference type="PRINTS" id="PR00420">
    <property type="entry name" value="RNGMNOXGNASE"/>
</dbReference>